<dbReference type="PANTHER" id="PTHR43537:SF53">
    <property type="entry name" value="HTH-TYPE TRANSCRIPTIONAL REPRESSOR NANR"/>
    <property type="match status" value="1"/>
</dbReference>
<dbReference type="RefSeq" id="WP_113943389.1">
    <property type="nucleotide sequence ID" value="NZ_JBHEEG010000002.1"/>
</dbReference>
<keyword evidence="2" id="KW-0238">DNA-binding</keyword>
<evidence type="ECO:0000313" key="6">
    <source>
        <dbReference type="Proteomes" id="UP000252893"/>
    </source>
</evidence>
<dbReference type="SMART" id="SM00895">
    <property type="entry name" value="FCD"/>
    <property type="match status" value="1"/>
</dbReference>
<name>A0A366E794_9HYPH</name>
<proteinExistence type="predicted"/>
<evidence type="ECO:0000256" key="1">
    <source>
        <dbReference type="ARBA" id="ARBA00023015"/>
    </source>
</evidence>
<protein>
    <submittedName>
        <fullName evidence="5">GntR family transcriptional regulator</fullName>
    </submittedName>
</protein>
<dbReference type="Proteomes" id="UP000252893">
    <property type="component" value="Unassembled WGS sequence"/>
</dbReference>
<dbReference type="SUPFAM" id="SSF46785">
    <property type="entry name" value="Winged helix' DNA-binding domain"/>
    <property type="match status" value="1"/>
</dbReference>
<dbReference type="Pfam" id="PF07729">
    <property type="entry name" value="FCD"/>
    <property type="match status" value="1"/>
</dbReference>
<accession>A0A366E794</accession>
<evidence type="ECO:0000256" key="3">
    <source>
        <dbReference type="ARBA" id="ARBA00023163"/>
    </source>
</evidence>
<dbReference type="SUPFAM" id="SSF48008">
    <property type="entry name" value="GntR ligand-binding domain-like"/>
    <property type="match status" value="1"/>
</dbReference>
<evidence type="ECO:0000259" key="4">
    <source>
        <dbReference type="PROSITE" id="PS50949"/>
    </source>
</evidence>
<dbReference type="InterPro" id="IPR008920">
    <property type="entry name" value="TF_FadR/GntR_C"/>
</dbReference>
<dbReference type="PROSITE" id="PS50949">
    <property type="entry name" value="HTH_GNTR"/>
    <property type="match status" value="1"/>
</dbReference>
<feature type="domain" description="HTH gntR-type" evidence="4">
    <location>
        <begin position="9"/>
        <end position="76"/>
    </location>
</feature>
<dbReference type="Pfam" id="PF00392">
    <property type="entry name" value="GntR"/>
    <property type="match status" value="1"/>
</dbReference>
<dbReference type="PRINTS" id="PR00035">
    <property type="entry name" value="HTHGNTR"/>
</dbReference>
<dbReference type="AlphaFoldDB" id="A0A366E794"/>
<reference evidence="5 6" key="1">
    <citation type="submission" date="2018-06" db="EMBL/GenBank/DDBJ databases">
        <title>Genomic Encyclopedia of Type Strains, Phase IV (KMG-IV): sequencing the most valuable type-strain genomes for metagenomic binning, comparative biology and taxonomic classification.</title>
        <authorList>
            <person name="Goeker M."/>
        </authorList>
    </citation>
    <scope>NUCLEOTIDE SEQUENCE [LARGE SCALE GENOMIC DNA]</scope>
    <source>
        <strain evidence="5 6">DSM 25619</strain>
    </source>
</reference>
<organism evidence="5 6">
    <name type="scientific">Pseudochrobactrum asaccharolyticum</name>
    <dbReference type="NCBI Taxonomy" id="354351"/>
    <lineage>
        <taxon>Bacteria</taxon>
        <taxon>Pseudomonadati</taxon>
        <taxon>Pseudomonadota</taxon>
        <taxon>Alphaproteobacteria</taxon>
        <taxon>Hyphomicrobiales</taxon>
        <taxon>Brucellaceae</taxon>
        <taxon>Pseudochrobactrum</taxon>
    </lineage>
</organism>
<dbReference type="Gene3D" id="1.10.10.10">
    <property type="entry name" value="Winged helix-like DNA-binding domain superfamily/Winged helix DNA-binding domain"/>
    <property type="match status" value="1"/>
</dbReference>
<dbReference type="PANTHER" id="PTHR43537">
    <property type="entry name" value="TRANSCRIPTIONAL REGULATOR, GNTR FAMILY"/>
    <property type="match status" value="1"/>
</dbReference>
<gene>
    <name evidence="5" type="ORF">DFR47_102146</name>
</gene>
<dbReference type="GO" id="GO:0003677">
    <property type="term" value="F:DNA binding"/>
    <property type="evidence" value="ECO:0007669"/>
    <property type="project" value="UniProtKB-KW"/>
</dbReference>
<dbReference type="InterPro" id="IPR036388">
    <property type="entry name" value="WH-like_DNA-bd_sf"/>
</dbReference>
<comment type="caution">
    <text evidence="5">The sequence shown here is derived from an EMBL/GenBank/DDBJ whole genome shotgun (WGS) entry which is preliminary data.</text>
</comment>
<dbReference type="SMART" id="SM00345">
    <property type="entry name" value="HTH_GNTR"/>
    <property type="match status" value="1"/>
</dbReference>
<keyword evidence="1" id="KW-0805">Transcription regulation</keyword>
<dbReference type="GO" id="GO:0003700">
    <property type="term" value="F:DNA-binding transcription factor activity"/>
    <property type="evidence" value="ECO:0007669"/>
    <property type="project" value="InterPro"/>
</dbReference>
<keyword evidence="6" id="KW-1185">Reference proteome</keyword>
<dbReference type="CDD" id="cd07377">
    <property type="entry name" value="WHTH_GntR"/>
    <property type="match status" value="1"/>
</dbReference>
<dbReference type="InterPro" id="IPR000524">
    <property type="entry name" value="Tscrpt_reg_HTH_GntR"/>
</dbReference>
<sequence>MSKAENAQATPANQIFDRIWLSIAERKLKPGTRLKEEELAEIFDVSRARIRQALATLEREGLVTIQANRGAFVSEPSVEEARDVFYARRAIEHRVVERLCERINKEHVARLNAHVEEERTADRQGNRTDIIRLSGGFHLLLAELAGSSFLYGIVKDLISRTSLITAVYRSRHLHNCGPDEHQAIVEHIARGDTEVAIKAVIEHLDRVECELELEDDKDQSYNLRAALL</sequence>
<dbReference type="InterPro" id="IPR011711">
    <property type="entry name" value="GntR_C"/>
</dbReference>
<dbReference type="InterPro" id="IPR036390">
    <property type="entry name" value="WH_DNA-bd_sf"/>
</dbReference>
<evidence type="ECO:0000313" key="5">
    <source>
        <dbReference type="EMBL" id="RBO97364.1"/>
    </source>
</evidence>
<keyword evidence="3" id="KW-0804">Transcription</keyword>
<dbReference type="Gene3D" id="1.20.120.530">
    <property type="entry name" value="GntR ligand-binding domain-like"/>
    <property type="match status" value="1"/>
</dbReference>
<dbReference type="EMBL" id="QNRH01000002">
    <property type="protein sequence ID" value="RBO97364.1"/>
    <property type="molecule type" value="Genomic_DNA"/>
</dbReference>
<dbReference type="OrthoDB" id="7618373at2"/>
<evidence type="ECO:0000256" key="2">
    <source>
        <dbReference type="ARBA" id="ARBA00023125"/>
    </source>
</evidence>